<accession>A0A9N9EUU4</accession>
<feature type="domain" description="Reverse transcriptase zinc-binding" evidence="1">
    <location>
        <begin position="11"/>
        <end position="102"/>
    </location>
</feature>
<gene>
    <name evidence="2" type="ORF">ALEPTO_LOCUS11281</name>
</gene>
<organism evidence="2 3">
    <name type="scientific">Ambispora leptoticha</name>
    <dbReference type="NCBI Taxonomy" id="144679"/>
    <lineage>
        <taxon>Eukaryota</taxon>
        <taxon>Fungi</taxon>
        <taxon>Fungi incertae sedis</taxon>
        <taxon>Mucoromycota</taxon>
        <taxon>Glomeromycotina</taxon>
        <taxon>Glomeromycetes</taxon>
        <taxon>Archaeosporales</taxon>
        <taxon>Ambisporaceae</taxon>
        <taxon>Ambispora</taxon>
    </lineage>
</organism>
<dbReference type="EMBL" id="CAJVPS010017308">
    <property type="protein sequence ID" value="CAG8693200.1"/>
    <property type="molecule type" value="Genomic_DNA"/>
</dbReference>
<evidence type="ECO:0000313" key="2">
    <source>
        <dbReference type="EMBL" id="CAG8693200.1"/>
    </source>
</evidence>
<comment type="caution">
    <text evidence="2">The sequence shown here is derived from an EMBL/GenBank/DDBJ whole genome shotgun (WGS) entry which is preliminary data.</text>
</comment>
<keyword evidence="3" id="KW-1185">Reference proteome</keyword>
<sequence>MVYEKQNMDFTVKNLMGILRKQTIAPTNTILSTEIKMDWLFTKAANNKKKDILWCIYHKAFPLGYRLRHISTTESGDCLWCPDELQTIEHFTLECSTSKRIWNEAYIISF</sequence>
<reference evidence="2" key="1">
    <citation type="submission" date="2021-06" db="EMBL/GenBank/DDBJ databases">
        <authorList>
            <person name="Kallberg Y."/>
            <person name="Tangrot J."/>
            <person name="Rosling A."/>
        </authorList>
    </citation>
    <scope>NUCLEOTIDE SEQUENCE</scope>
    <source>
        <strain evidence="2">FL130A</strain>
    </source>
</reference>
<protein>
    <submittedName>
        <fullName evidence="2">9960_t:CDS:1</fullName>
    </submittedName>
</protein>
<dbReference type="InterPro" id="IPR026960">
    <property type="entry name" value="RVT-Znf"/>
</dbReference>
<dbReference type="OrthoDB" id="2278241at2759"/>
<dbReference type="Pfam" id="PF13966">
    <property type="entry name" value="zf-RVT"/>
    <property type="match status" value="1"/>
</dbReference>
<dbReference type="Proteomes" id="UP000789508">
    <property type="component" value="Unassembled WGS sequence"/>
</dbReference>
<dbReference type="AlphaFoldDB" id="A0A9N9EUU4"/>
<name>A0A9N9EUU4_9GLOM</name>
<evidence type="ECO:0000259" key="1">
    <source>
        <dbReference type="Pfam" id="PF13966"/>
    </source>
</evidence>
<evidence type="ECO:0000313" key="3">
    <source>
        <dbReference type="Proteomes" id="UP000789508"/>
    </source>
</evidence>
<proteinExistence type="predicted"/>